<evidence type="ECO:0000256" key="13">
    <source>
        <dbReference type="ARBA" id="ARBA00023027"/>
    </source>
</evidence>
<dbReference type="GO" id="GO:0005743">
    <property type="term" value="C:mitochondrial inner membrane"/>
    <property type="evidence" value="ECO:0007669"/>
    <property type="project" value="UniProtKB-SubCell"/>
</dbReference>
<evidence type="ECO:0000256" key="4">
    <source>
        <dbReference type="ARBA" id="ARBA00012944"/>
    </source>
</evidence>
<comment type="similarity">
    <text evidence="3 18">Belongs to the complex I subunit 2 family.</text>
</comment>
<evidence type="ECO:0000256" key="18">
    <source>
        <dbReference type="RuleBase" id="RU003403"/>
    </source>
</evidence>
<dbReference type="Pfam" id="PF00361">
    <property type="entry name" value="Proton_antipo_M"/>
    <property type="match status" value="1"/>
</dbReference>
<dbReference type="GO" id="GO:0006120">
    <property type="term" value="P:mitochondrial electron transport, NADH to ubiquinone"/>
    <property type="evidence" value="ECO:0007669"/>
    <property type="project" value="InterPro"/>
</dbReference>
<evidence type="ECO:0000256" key="11">
    <source>
        <dbReference type="ARBA" id="ARBA00022982"/>
    </source>
</evidence>
<evidence type="ECO:0000256" key="2">
    <source>
        <dbReference type="ARBA" id="ARBA00004448"/>
    </source>
</evidence>
<keyword evidence="8 18" id="KW-0812">Transmembrane</keyword>
<organism evidence="20">
    <name type="scientific">Helopeltis sp</name>
    <dbReference type="NCBI Taxonomy" id="2931293"/>
    <lineage>
        <taxon>Eukaryota</taxon>
        <taxon>Metazoa</taxon>
        <taxon>Ecdysozoa</taxon>
        <taxon>Arthropoda</taxon>
        <taxon>Hexapoda</taxon>
        <taxon>Insecta</taxon>
        <taxon>Pterygota</taxon>
        <taxon>Neoptera</taxon>
        <taxon>Paraneoptera</taxon>
        <taxon>Hemiptera</taxon>
        <taxon>Heteroptera</taxon>
        <taxon>Panheteroptera</taxon>
        <taxon>Cimicomorpha</taxon>
        <taxon>Miridae</taxon>
        <taxon>Monaloniini</taxon>
        <taxon>Helopeltis</taxon>
    </lineage>
</organism>
<accession>A0A8T9ZYR9</accession>
<dbReference type="PRINTS" id="PR01436">
    <property type="entry name" value="NADHDHGNASE2"/>
</dbReference>
<dbReference type="InterPro" id="IPR001750">
    <property type="entry name" value="ND/Mrp_TM"/>
</dbReference>
<dbReference type="PANTHER" id="PTHR46552">
    <property type="entry name" value="NADH-UBIQUINONE OXIDOREDUCTASE CHAIN 2"/>
    <property type="match status" value="1"/>
</dbReference>
<comment type="caution">
    <text evidence="18">Lacks conserved residue(s) required for the propagation of feature annotation.</text>
</comment>
<geneLocation type="mitochondrion" evidence="20"/>
<sequence>MFKMSSKYMFLMIMFMSTIYVMSSNNMFSMWMGMEMNMMAFMPLMFMKKNSYTSQSMLTYFLIQSMASMLFLMIILMYNKMYMYYMYMLMMLSMLMKLGMPPFHMWMPNVMMNLSWNMCFILMTWQKMAPMSIISLILMKTKFTMIIIMTSTIMGSIMGLIHTSIKKIMTYSSISHLSWMMATELMFKKSWIMYMMMYMMIMFMMINLLKKNNIMYINQMFFSNISTPEKINITLMMLSMGGLPPMLGFLPKWMTINYMISSNEMFMTLIMIMCALVTMIYYLKMISTSYLMMTTSQKWYMNMYKSKKNMYLLYMNLMLPLLIMLINMY</sequence>
<evidence type="ECO:0000256" key="3">
    <source>
        <dbReference type="ARBA" id="ARBA00007012"/>
    </source>
</evidence>
<keyword evidence="12 18" id="KW-1133">Transmembrane helix</keyword>
<evidence type="ECO:0000256" key="17">
    <source>
        <dbReference type="ARBA" id="ARBA00049551"/>
    </source>
</evidence>
<reference evidence="20" key="1">
    <citation type="journal article" date="2022" name="Cladistics">
        <title>Diversification of the phytophagous lineages of true bugs (Insecta: Hemiptera: Heteroptera) shortly after that of the flowering plants.</title>
        <authorList>
            <person name="Ye F."/>
            <person name="Kment P."/>
            <person name="Redei D."/>
            <person name="Luo J.Y."/>
            <person name="Wang Y.H."/>
            <person name="Kuechler S.M."/>
            <person name="Zhang W.W."/>
            <person name="Chen P.P."/>
            <person name="Wu H.Y."/>
            <person name="Wu Y.Z."/>
            <person name="Sun X.Y."/>
            <person name="Ding L."/>
            <person name="Wang Y.R."/>
            <person name="Xie Q."/>
        </authorList>
    </citation>
    <scope>NUCLEOTIDE SEQUENCE</scope>
</reference>
<comment type="subcellular location">
    <subcellularLocation>
        <location evidence="2 18">Mitochondrion inner membrane</location>
        <topology evidence="2 18">Multi-pass membrane protein</topology>
    </subcellularLocation>
</comment>
<comment type="catalytic activity">
    <reaction evidence="17 18">
        <text>a ubiquinone + NADH + 5 H(+)(in) = a ubiquinol + NAD(+) + 4 H(+)(out)</text>
        <dbReference type="Rhea" id="RHEA:29091"/>
        <dbReference type="Rhea" id="RHEA-COMP:9565"/>
        <dbReference type="Rhea" id="RHEA-COMP:9566"/>
        <dbReference type="ChEBI" id="CHEBI:15378"/>
        <dbReference type="ChEBI" id="CHEBI:16389"/>
        <dbReference type="ChEBI" id="CHEBI:17976"/>
        <dbReference type="ChEBI" id="CHEBI:57540"/>
        <dbReference type="ChEBI" id="CHEBI:57945"/>
        <dbReference type="EC" id="7.1.1.2"/>
    </reaction>
</comment>
<evidence type="ECO:0000256" key="16">
    <source>
        <dbReference type="ARBA" id="ARBA00023136"/>
    </source>
</evidence>
<keyword evidence="13 18" id="KW-0520">NAD</keyword>
<evidence type="ECO:0000256" key="5">
    <source>
        <dbReference type="ARBA" id="ARBA00021008"/>
    </source>
</evidence>
<evidence type="ECO:0000256" key="9">
    <source>
        <dbReference type="ARBA" id="ARBA00022792"/>
    </source>
</evidence>
<evidence type="ECO:0000256" key="10">
    <source>
        <dbReference type="ARBA" id="ARBA00022967"/>
    </source>
</evidence>
<keyword evidence="16 18" id="KW-0472">Membrane</keyword>
<name>A0A8T9ZYR9_9HEMI</name>
<keyword evidence="10 18" id="KW-1278">Translocase</keyword>
<dbReference type="InterPro" id="IPR050175">
    <property type="entry name" value="Complex_I_Subunit_2"/>
</dbReference>
<feature type="transmembrane region" description="Helical" evidence="18">
    <location>
        <begin position="264"/>
        <end position="283"/>
    </location>
</feature>
<comment type="function">
    <text evidence="1">Core subunit of the mitochondrial membrane respiratory chain NADH dehydrogenase (Complex I) that is believed to belong to the minimal assembly required for catalysis. Complex I functions in the transfer of electrons from NADH to the respiratory chain. The immediate electron acceptor for the enzyme is believed to be ubiquinone.</text>
</comment>
<evidence type="ECO:0000256" key="7">
    <source>
        <dbReference type="ARBA" id="ARBA00022660"/>
    </source>
</evidence>
<dbReference type="EMBL" id="MW619695">
    <property type="protein sequence ID" value="UPL65920.1"/>
    <property type="molecule type" value="Genomic_DNA"/>
</dbReference>
<evidence type="ECO:0000256" key="14">
    <source>
        <dbReference type="ARBA" id="ARBA00023075"/>
    </source>
</evidence>
<evidence type="ECO:0000256" key="8">
    <source>
        <dbReference type="ARBA" id="ARBA00022692"/>
    </source>
</evidence>
<feature type="transmembrane region" description="Helical" evidence="18">
    <location>
        <begin position="311"/>
        <end position="328"/>
    </location>
</feature>
<keyword evidence="7 18" id="KW-0679">Respiratory chain</keyword>
<keyword evidence="6" id="KW-0813">Transport</keyword>
<protein>
    <recommendedName>
        <fullName evidence="5 18">NADH-ubiquinone oxidoreductase chain 2</fullName>
        <ecNumber evidence="4 18">7.1.1.2</ecNumber>
    </recommendedName>
</protein>
<dbReference type="EC" id="7.1.1.2" evidence="4 18"/>
<comment type="function">
    <text evidence="18">Core subunit of the mitochondrial membrane respiratory chain NADH dehydrogenase (Complex I) which catalyzes electron transfer from NADH through the respiratory chain, using ubiquinone as an electron acceptor. Essential for the catalytic activity and assembly of complex I.</text>
</comment>
<evidence type="ECO:0000259" key="19">
    <source>
        <dbReference type="Pfam" id="PF00361"/>
    </source>
</evidence>
<proteinExistence type="inferred from homology"/>
<evidence type="ECO:0000313" key="20">
    <source>
        <dbReference type="EMBL" id="UPL65920.1"/>
    </source>
</evidence>
<keyword evidence="15 18" id="KW-0496">Mitochondrion</keyword>
<feature type="domain" description="NADH:quinone oxidoreductase/Mrp antiporter transmembrane" evidence="19">
    <location>
        <begin position="24"/>
        <end position="275"/>
    </location>
</feature>
<dbReference type="InterPro" id="IPR003917">
    <property type="entry name" value="NADH_UbQ_OxRdtase_chain2"/>
</dbReference>
<evidence type="ECO:0000256" key="6">
    <source>
        <dbReference type="ARBA" id="ARBA00022448"/>
    </source>
</evidence>
<evidence type="ECO:0000256" key="1">
    <source>
        <dbReference type="ARBA" id="ARBA00003257"/>
    </source>
</evidence>
<evidence type="ECO:0000256" key="15">
    <source>
        <dbReference type="ARBA" id="ARBA00023128"/>
    </source>
</evidence>
<dbReference type="AlphaFoldDB" id="A0A8T9ZYR9"/>
<keyword evidence="14 18" id="KW-0830">Ubiquinone</keyword>
<evidence type="ECO:0000256" key="12">
    <source>
        <dbReference type="ARBA" id="ARBA00022989"/>
    </source>
</evidence>
<dbReference type="GO" id="GO:0008137">
    <property type="term" value="F:NADH dehydrogenase (ubiquinone) activity"/>
    <property type="evidence" value="ECO:0007669"/>
    <property type="project" value="UniProtKB-EC"/>
</dbReference>
<keyword evidence="11 18" id="KW-0249">Electron transport</keyword>
<dbReference type="PANTHER" id="PTHR46552:SF1">
    <property type="entry name" value="NADH-UBIQUINONE OXIDOREDUCTASE CHAIN 2"/>
    <property type="match status" value="1"/>
</dbReference>
<keyword evidence="9 18" id="KW-0999">Mitochondrion inner membrane</keyword>